<dbReference type="CDD" id="cd06261">
    <property type="entry name" value="TM_PBP2"/>
    <property type="match status" value="1"/>
</dbReference>
<evidence type="ECO:0000256" key="10">
    <source>
        <dbReference type="ARBA" id="ARBA00062718"/>
    </source>
</evidence>
<dbReference type="RefSeq" id="WP_087048572.1">
    <property type="nucleotide sequence ID" value="NZ_FCOB02000028.1"/>
</dbReference>
<evidence type="ECO:0000256" key="9">
    <source>
        <dbReference type="ARBA" id="ARBA00060298"/>
    </source>
</evidence>
<accession>A0A158DA85</accession>
<evidence type="ECO:0000256" key="1">
    <source>
        <dbReference type="ARBA" id="ARBA00004429"/>
    </source>
</evidence>
<protein>
    <recommendedName>
        <fullName evidence="11">Glutamate/aspartate import permease protein GltK</fullName>
    </recommendedName>
</protein>
<dbReference type="PANTHER" id="PTHR30614:SF21">
    <property type="entry name" value="AMINO ACID ABC TRANSPORTER PERMEASE"/>
    <property type="match status" value="1"/>
</dbReference>
<dbReference type="SUPFAM" id="SSF161098">
    <property type="entry name" value="MetI-like"/>
    <property type="match status" value="1"/>
</dbReference>
<feature type="region of interest" description="Disordered" evidence="13">
    <location>
        <begin position="226"/>
        <end position="249"/>
    </location>
</feature>
<keyword evidence="16" id="KW-1185">Reference proteome</keyword>
<sequence length="249" mass="27515">MFDILRDNWALLVIGQYPHGPLGGIVVTILLSLCALAIAFPLGILVALARVSHFKVLRAPATALVYTVRGVPLLMVIFWVYFLVPVLTGYPVTGFVTMLCALVIYDSAYLGEIIRGGMEALPKGQTEASRALGMSYMKTMRSVILPQALYNVVPSMVTQFVSTIKETSLGYIINVQELSFAADQINNRLMTKPFPVYLIVALSYFVLCYALTQLAHYLERRITRKRAGRAGKPRKGDREPLVEPVASES</sequence>
<evidence type="ECO:0000256" key="3">
    <source>
        <dbReference type="ARBA" id="ARBA00022448"/>
    </source>
</evidence>
<gene>
    <name evidence="15" type="ORF">AWB83_05237</name>
</gene>
<comment type="similarity">
    <text evidence="2">Belongs to the binding-protein-dependent transport system permease family. HisMQ subfamily.</text>
</comment>
<keyword evidence="5 12" id="KW-0812">Transmembrane</keyword>
<proteinExistence type="inferred from homology"/>
<reference evidence="15" key="1">
    <citation type="submission" date="2016-01" db="EMBL/GenBank/DDBJ databases">
        <authorList>
            <person name="Peeters C."/>
        </authorList>
    </citation>
    <scope>NUCLEOTIDE SEQUENCE [LARGE SCALE GENOMIC DNA]</scope>
    <source>
        <strain evidence="15">LMG 29326</strain>
    </source>
</reference>
<dbReference type="InterPro" id="IPR043429">
    <property type="entry name" value="ArtM/GltK/GlnP/TcyL/YhdX-like"/>
</dbReference>
<feature type="domain" description="ABC transmembrane type-1" evidence="14">
    <location>
        <begin position="25"/>
        <end position="215"/>
    </location>
</feature>
<dbReference type="EMBL" id="FCOB02000028">
    <property type="protein sequence ID" value="SAK91582.1"/>
    <property type="molecule type" value="Genomic_DNA"/>
</dbReference>
<dbReference type="PROSITE" id="PS50928">
    <property type="entry name" value="ABC_TM1"/>
    <property type="match status" value="1"/>
</dbReference>
<keyword evidence="3 12" id="KW-0813">Transport</keyword>
<dbReference type="PANTHER" id="PTHR30614">
    <property type="entry name" value="MEMBRANE COMPONENT OF AMINO ACID ABC TRANSPORTER"/>
    <property type="match status" value="1"/>
</dbReference>
<dbReference type="InterPro" id="IPR000515">
    <property type="entry name" value="MetI-like"/>
</dbReference>
<evidence type="ECO:0000256" key="2">
    <source>
        <dbReference type="ARBA" id="ARBA00010072"/>
    </source>
</evidence>
<organism evidence="15 16">
    <name type="scientific">Caballeronia ptereochthonis</name>
    <dbReference type="NCBI Taxonomy" id="1777144"/>
    <lineage>
        <taxon>Bacteria</taxon>
        <taxon>Pseudomonadati</taxon>
        <taxon>Pseudomonadota</taxon>
        <taxon>Betaproteobacteria</taxon>
        <taxon>Burkholderiales</taxon>
        <taxon>Burkholderiaceae</taxon>
        <taxon>Caballeronia</taxon>
    </lineage>
</organism>
<dbReference type="GO" id="GO:0006865">
    <property type="term" value="P:amino acid transport"/>
    <property type="evidence" value="ECO:0007669"/>
    <property type="project" value="UniProtKB-KW"/>
</dbReference>
<evidence type="ECO:0000256" key="12">
    <source>
        <dbReference type="RuleBase" id="RU363032"/>
    </source>
</evidence>
<dbReference type="GO" id="GO:0022857">
    <property type="term" value="F:transmembrane transporter activity"/>
    <property type="evidence" value="ECO:0007669"/>
    <property type="project" value="InterPro"/>
</dbReference>
<dbReference type="GO" id="GO:0043190">
    <property type="term" value="C:ATP-binding cassette (ABC) transporter complex"/>
    <property type="evidence" value="ECO:0007669"/>
    <property type="project" value="InterPro"/>
</dbReference>
<feature type="transmembrane region" description="Helical" evidence="12">
    <location>
        <begin position="20"/>
        <end position="49"/>
    </location>
</feature>
<evidence type="ECO:0000256" key="8">
    <source>
        <dbReference type="ARBA" id="ARBA00023136"/>
    </source>
</evidence>
<dbReference type="OrthoDB" id="9809799at2"/>
<evidence type="ECO:0000256" key="11">
    <source>
        <dbReference type="ARBA" id="ARBA00073645"/>
    </source>
</evidence>
<keyword evidence="7 12" id="KW-1133">Transmembrane helix</keyword>
<dbReference type="Pfam" id="PF00528">
    <property type="entry name" value="BPD_transp_1"/>
    <property type="match status" value="1"/>
</dbReference>
<dbReference type="AlphaFoldDB" id="A0A158DA85"/>
<keyword evidence="4" id="KW-1003">Cell membrane</keyword>
<dbReference type="NCBIfam" id="TIGR01726">
    <property type="entry name" value="HEQRo_perm_3TM"/>
    <property type="match status" value="1"/>
</dbReference>
<dbReference type="Proteomes" id="UP000054978">
    <property type="component" value="Unassembled WGS sequence"/>
</dbReference>
<evidence type="ECO:0000256" key="13">
    <source>
        <dbReference type="SAM" id="MobiDB-lite"/>
    </source>
</evidence>
<feature type="transmembrane region" description="Helical" evidence="12">
    <location>
        <begin position="196"/>
        <end position="218"/>
    </location>
</feature>
<evidence type="ECO:0000256" key="6">
    <source>
        <dbReference type="ARBA" id="ARBA00022970"/>
    </source>
</evidence>
<comment type="function">
    <text evidence="9">Part of the ABC transporter complex GltIJKL involved in glutamate and aspartate uptake. Probably responsible for the translocation of the substrate across the membrane.</text>
</comment>
<name>A0A158DA85_9BURK</name>
<evidence type="ECO:0000256" key="7">
    <source>
        <dbReference type="ARBA" id="ARBA00022989"/>
    </source>
</evidence>
<comment type="subunit">
    <text evidence="10">The complex is composed of two ATP-binding proteins (GltL), two transmembrane proteins (GltJ and GltK) and a solute-binding protein (GltI).</text>
</comment>
<comment type="caution">
    <text evidence="15">The sequence shown here is derived from an EMBL/GenBank/DDBJ whole genome shotgun (WGS) entry which is preliminary data.</text>
</comment>
<evidence type="ECO:0000313" key="16">
    <source>
        <dbReference type="Proteomes" id="UP000054978"/>
    </source>
</evidence>
<evidence type="ECO:0000256" key="4">
    <source>
        <dbReference type="ARBA" id="ARBA00022475"/>
    </source>
</evidence>
<evidence type="ECO:0000313" key="15">
    <source>
        <dbReference type="EMBL" id="SAK91582.1"/>
    </source>
</evidence>
<dbReference type="FunFam" id="1.10.3720.10:FF:000006">
    <property type="entry name" value="Glutamate/aspartate ABC transporter, permease protein GltK"/>
    <property type="match status" value="1"/>
</dbReference>
<keyword evidence="6" id="KW-0029">Amino-acid transport</keyword>
<evidence type="ECO:0000259" key="14">
    <source>
        <dbReference type="PROSITE" id="PS50928"/>
    </source>
</evidence>
<evidence type="ECO:0000256" key="5">
    <source>
        <dbReference type="ARBA" id="ARBA00022692"/>
    </source>
</evidence>
<feature type="transmembrane region" description="Helical" evidence="12">
    <location>
        <begin position="61"/>
        <end position="82"/>
    </location>
</feature>
<dbReference type="InterPro" id="IPR010065">
    <property type="entry name" value="AA_ABC_transptr_permease_3TM"/>
</dbReference>
<dbReference type="STRING" id="1777144.AWB83_05237"/>
<comment type="subcellular location">
    <subcellularLocation>
        <location evidence="1">Cell inner membrane</location>
        <topology evidence="1">Multi-pass membrane protein</topology>
    </subcellularLocation>
    <subcellularLocation>
        <location evidence="12">Cell membrane</location>
        <topology evidence="12">Multi-pass membrane protein</topology>
    </subcellularLocation>
</comment>
<dbReference type="InterPro" id="IPR035906">
    <property type="entry name" value="MetI-like_sf"/>
</dbReference>
<dbReference type="Gene3D" id="1.10.3720.10">
    <property type="entry name" value="MetI-like"/>
    <property type="match status" value="1"/>
</dbReference>
<keyword evidence="8 12" id="KW-0472">Membrane</keyword>